<dbReference type="FunFam" id="3.30.1460.50:FF:000003">
    <property type="entry name" value="Autophagy-related protein 3"/>
    <property type="match status" value="1"/>
</dbReference>
<keyword evidence="5" id="KW-0963">Cytoplasm</keyword>
<evidence type="ECO:0000256" key="5">
    <source>
        <dbReference type="ARBA" id="ARBA00022490"/>
    </source>
</evidence>
<comment type="similarity">
    <text evidence="2">Belongs to the ATG3 family.</text>
</comment>
<dbReference type="PANTHER" id="PTHR12866">
    <property type="entry name" value="UBIQUITIN-LIKE-CONJUGATING ENZYME ATG3"/>
    <property type="match status" value="1"/>
</dbReference>
<reference evidence="10" key="2">
    <citation type="submission" date="2022-06" db="UniProtKB">
        <authorList>
            <consortium name="EnsemblMetazoa"/>
        </authorList>
    </citation>
    <scope>IDENTIFICATION</scope>
    <source>
        <strain evidence="10">PS312</strain>
    </source>
</reference>
<dbReference type="GO" id="GO:0061723">
    <property type="term" value="P:glycophagy"/>
    <property type="evidence" value="ECO:0000318"/>
    <property type="project" value="GO_Central"/>
</dbReference>
<organism evidence="10 11">
    <name type="scientific">Pristionchus pacificus</name>
    <name type="common">Parasitic nematode worm</name>
    <dbReference type="NCBI Taxonomy" id="54126"/>
    <lineage>
        <taxon>Eukaryota</taxon>
        <taxon>Metazoa</taxon>
        <taxon>Ecdysozoa</taxon>
        <taxon>Nematoda</taxon>
        <taxon>Chromadorea</taxon>
        <taxon>Rhabditida</taxon>
        <taxon>Rhabditina</taxon>
        <taxon>Diplogasteromorpha</taxon>
        <taxon>Diplogasteroidea</taxon>
        <taxon>Neodiplogasteridae</taxon>
        <taxon>Pristionchus</taxon>
    </lineage>
</organism>
<keyword evidence="6" id="KW-0833">Ubl conjugation pathway</keyword>
<dbReference type="InterPro" id="IPR007135">
    <property type="entry name" value="Atg3/Atg10"/>
</dbReference>
<dbReference type="GO" id="GO:0000045">
    <property type="term" value="P:autophagosome assembly"/>
    <property type="evidence" value="ECO:0000318"/>
    <property type="project" value="GO_Central"/>
</dbReference>
<comment type="subcellular location">
    <subcellularLocation>
        <location evidence="1">Cytoplasm</location>
    </subcellularLocation>
</comment>
<dbReference type="Proteomes" id="UP000005239">
    <property type="component" value="Unassembled WGS sequence"/>
</dbReference>
<dbReference type="AlphaFoldDB" id="A0A2A6CAV7"/>
<evidence type="ECO:0000256" key="4">
    <source>
        <dbReference type="ARBA" id="ARBA00022448"/>
    </source>
</evidence>
<dbReference type="Gene3D" id="3.30.1460.50">
    <property type="match status" value="1"/>
</dbReference>
<keyword evidence="11" id="KW-1185">Reference proteome</keyword>
<dbReference type="GO" id="GO:0000407">
    <property type="term" value="C:phagophore assembly site"/>
    <property type="evidence" value="ECO:0000318"/>
    <property type="project" value="GO_Central"/>
</dbReference>
<name>A0A2A6CAV7_PRIPA</name>
<accession>A0A8R1U8G8</accession>
<gene>
    <name evidence="10" type="primary">WBGene00095956</name>
</gene>
<dbReference type="PANTHER" id="PTHR12866:SF2">
    <property type="entry name" value="UBIQUITIN-LIKE-CONJUGATING ENZYME ATG3"/>
    <property type="match status" value="1"/>
</dbReference>
<evidence type="ECO:0000313" key="11">
    <source>
        <dbReference type="Proteomes" id="UP000005239"/>
    </source>
</evidence>
<evidence type="ECO:0000256" key="1">
    <source>
        <dbReference type="ARBA" id="ARBA00004496"/>
    </source>
</evidence>
<dbReference type="Pfam" id="PF02995">
    <property type="entry name" value="DUF229"/>
    <property type="match status" value="2"/>
</dbReference>
<evidence type="ECO:0000256" key="9">
    <source>
        <dbReference type="ARBA" id="ARBA00034553"/>
    </source>
</evidence>
<keyword evidence="8" id="KW-0072">Autophagy</keyword>
<dbReference type="GO" id="GO:0141046">
    <property type="term" value="F:Atg8-family conjugating enzyme activity"/>
    <property type="evidence" value="ECO:0000318"/>
    <property type="project" value="GO_Central"/>
</dbReference>
<sequence length="927" mass="105195">MDQLINNMKSTALSVGELLTPVLKESKFRETGVLTPAEFVAAGDHLVHHCPTWSWAKADPNRVRNYLPDDKQFLITRNVPCHKRCSQMEYDPTQEKVLSGNEVGAEDGFAGDEDSGWVDTHHFASAVLVKTLEEVKDLDKDNENEDDDEGEALDLDDLVDSGALEDDDPGRFVVKNVKTMESEVEKPRTYDLHITYDKYYQVPRLWLTGYNERRQPLSVDEMNEDFSADHANKTITMETHPHLDVPPIASVHPCRHAETMKRLMDQLAENGKELSVEQYLLIFLKFVQAIIPTIEYDYTRIYIYQALLMITVIFTTSALLTWQLTYSAGKQSFDFAYSTLFRQSEVLCKWPKFSPFDVSQMRNSSFIRTIECPSIQPSFATLDSDGFLTIVPPLSSIRDYSSVKCSYSSLSINSSNNIHLDRPIPIQLNSRFRAKDEQFVVRCSNANGEIIYEEAFVNMKARFESSRLSVEETLGEGFTGSNESSPSLSILLLDPLSRSQFARQFPKTLKLMTQSDFFVPSRYSQYFTSPELNIDLLLNGEDKKNLMDVMADRGCLTFINEEPKSENDSSSLLSSSRPNFSIRPYHLFNKQKQQNEHCLSNGKSRIRSILSPLVDFSSSFSSICHFSLTRLRSPSQSSLIASIDDHLSDILYRFLSSPASERTTLFIVSPSGKNDGGLVGEVEGKSPMMASWFPLSFRKLRNPNYSTFSYNMDKLFTTRDVRETLVNIVNGTYEEAHKIDPDMEQSESTSLLVEQLPESRNCSMVNIPEDNCMCMGTDERRNGTINKDFILFDRVYDLLSSRILQESCIQSTEIRKNGHFLDSHQLNSTIYGTEGDDVEWLTIRFYAQLVDSARSSSRFITVEGNVRHYISSSRLEYVDLIVLNSSECLAVKVEQMCSMCYINRGAPVLSTDGATSGFLVDITYDSL</sequence>
<dbReference type="GO" id="GO:0000422">
    <property type="term" value="P:autophagy of mitochondrion"/>
    <property type="evidence" value="ECO:0000318"/>
    <property type="project" value="GO_Central"/>
</dbReference>
<dbReference type="EnsemblMetazoa" id="PPA06402.1">
    <property type="protein sequence ID" value="PPA06402.1"/>
    <property type="gene ID" value="WBGene00095956"/>
</dbReference>
<evidence type="ECO:0000256" key="8">
    <source>
        <dbReference type="ARBA" id="ARBA00023006"/>
    </source>
</evidence>
<dbReference type="Pfam" id="PF03987">
    <property type="entry name" value="Autophagy_act_C"/>
    <property type="match status" value="1"/>
</dbReference>
<keyword evidence="7" id="KW-0653">Protein transport</keyword>
<evidence type="ECO:0000256" key="7">
    <source>
        <dbReference type="ARBA" id="ARBA00022927"/>
    </source>
</evidence>
<accession>A0A2A6CAV7</accession>
<reference evidence="11" key="1">
    <citation type="journal article" date="2008" name="Nat. Genet.">
        <title>The Pristionchus pacificus genome provides a unique perspective on nematode lifestyle and parasitism.</title>
        <authorList>
            <person name="Dieterich C."/>
            <person name="Clifton S.W."/>
            <person name="Schuster L.N."/>
            <person name="Chinwalla A."/>
            <person name="Delehaunty K."/>
            <person name="Dinkelacker I."/>
            <person name="Fulton L."/>
            <person name="Fulton R."/>
            <person name="Godfrey J."/>
            <person name="Minx P."/>
            <person name="Mitreva M."/>
            <person name="Roeseler W."/>
            <person name="Tian H."/>
            <person name="Witte H."/>
            <person name="Yang S.P."/>
            <person name="Wilson R.K."/>
            <person name="Sommer R.J."/>
        </authorList>
    </citation>
    <scope>NUCLEOTIDE SEQUENCE [LARGE SCALE GENOMIC DNA]</scope>
    <source>
        <strain evidence="11">PS312</strain>
    </source>
</reference>
<evidence type="ECO:0000313" key="10">
    <source>
        <dbReference type="EnsemblMetazoa" id="PPA06402.1"/>
    </source>
</evidence>
<dbReference type="InterPro" id="IPR004245">
    <property type="entry name" value="DUF229"/>
</dbReference>
<protein>
    <recommendedName>
        <fullName evidence="3">Ubiquitin-like-conjugating enzyme ATG3</fullName>
    </recommendedName>
    <alternativeName>
        <fullName evidence="9">Autophagy-related protein 3</fullName>
    </alternativeName>
</protein>
<dbReference type="GO" id="GO:0015031">
    <property type="term" value="P:protein transport"/>
    <property type="evidence" value="ECO:0007669"/>
    <property type="project" value="UniProtKB-KW"/>
</dbReference>
<dbReference type="GO" id="GO:0005829">
    <property type="term" value="C:cytosol"/>
    <property type="evidence" value="ECO:0000318"/>
    <property type="project" value="GO_Central"/>
</dbReference>
<evidence type="ECO:0000256" key="2">
    <source>
        <dbReference type="ARBA" id="ARBA00007683"/>
    </source>
</evidence>
<evidence type="ECO:0000256" key="3">
    <source>
        <dbReference type="ARBA" id="ARBA00017573"/>
    </source>
</evidence>
<evidence type="ECO:0000256" key="6">
    <source>
        <dbReference type="ARBA" id="ARBA00022786"/>
    </source>
</evidence>
<proteinExistence type="inferred from homology"/>
<keyword evidence="4" id="KW-0813">Transport</keyword>
<dbReference type="GO" id="GO:0044804">
    <property type="term" value="P:nucleophagy"/>
    <property type="evidence" value="ECO:0000318"/>
    <property type="project" value="GO_Central"/>
</dbReference>